<dbReference type="RefSeq" id="WP_250584988.1">
    <property type="nucleotide sequence ID" value="NZ_JAKRVX010000005.1"/>
</dbReference>
<comment type="caution">
    <text evidence="2">The sequence shown here is derived from an EMBL/GenBank/DDBJ whole genome shotgun (WGS) entry which is preliminary data.</text>
</comment>
<dbReference type="Proteomes" id="UP001203207">
    <property type="component" value="Unassembled WGS sequence"/>
</dbReference>
<reference evidence="2" key="2">
    <citation type="submission" date="2022-02" db="EMBL/GenBank/DDBJ databases">
        <authorList>
            <person name="Elcheninov A.G."/>
            <person name="Sorokin D.Y."/>
            <person name="Kublanov I.V."/>
        </authorList>
    </citation>
    <scope>NUCLEOTIDE SEQUENCE</scope>
    <source>
        <strain evidence="2">AArc-St2</strain>
    </source>
</reference>
<keyword evidence="1" id="KW-1133">Transmembrane helix</keyword>
<dbReference type="EMBL" id="JAKRVX010000005">
    <property type="protein sequence ID" value="MCL9817702.1"/>
    <property type="molecule type" value="Genomic_DNA"/>
</dbReference>
<proteinExistence type="predicted"/>
<name>A0AAE3FYG6_9EURY</name>
<feature type="transmembrane region" description="Helical" evidence="1">
    <location>
        <begin position="101"/>
        <end position="125"/>
    </location>
</feature>
<feature type="transmembrane region" description="Helical" evidence="1">
    <location>
        <begin position="24"/>
        <end position="47"/>
    </location>
</feature>
<gene>
    <name evidence="2" type="ORF">AArcSt2_12175</name>
</gene>
<dbReference type="AlphaFoldDB" id="A0AAE3FYG6"/>
<reference evidence="2" key="1">
    <citation type="journal article" date="2022" name="Syst. Appl. Microbiol.">
        <title>Natronocalculus amylovorans gen. nov., sp. nov., and Natranaeroarchaeum aerophilus sp. nov., dominant culturable amylolytic natronoarchaea from hypersaline soda lakes in southwestern Siberia.</title>
        <authorList>
            <person name="Sorokin D.Y."/>
            <person name="Elcheninov A.G."/>
            <person name="Khizhniak T.V."/>
            <person name="Koenen M."/>
            <person name="Bale N.J."/>
            <person name="Damste J.S.S."/>
            <person name="Kublanov I.V."/>
        </authorList>
    </citation>
    <scope>NUCLEOTIDE SEQUENCE</scope>
    <source>
        <strain evidence="2">AArc-St2</strain>
    </source>
</reference>
<evidence type="ECO:0000313" key="2">
    <source>
        <dbReference type="EMBL" id="MCL9817702.1"/>
    </source>
</evidence>
<feature type="transmembrane region" description="Helical" evidence="1">
    <location>
        <begin position="248"/>
        <end position="267"/>
    </location>
</feature>
<keyword evidence="3" id="KW-1185">Reference proteome</keyword>
<evidence type="ECO:0000256" key="1">
    <source>
        <dbReference type="SAM" id="Phobius"/>
    </source>
</evidence>
<keyword evidence="1" id="KW-0812">Transmembrane</keyword>
<feature type="transmembrane region" description="Helical" evidence="1">
    <location>
        <begin position="273"/>
        <end position="293"/>
    </location>
</feature>
<feature type="transmembrane region" description="Helical" evidence="1">
    <location>
        <begin position="131"/>
        <end position="151"/>
    </location>
</feature>
<accession>A0AAE3FYG6</accession>
<keyword evidence="1" id="KW-0472">Membrane</keyword>
<organism evidence="2 3">
    <name type="scientific">Natronocalculus amylovorans</name>
    <dbReference type="NCBI Taxonomy" id="2917812"/>
    <lineage>
        <taxon>Archaea</taxon>
        <taxon>Methanobacteriati</taxon>
        <taxon>Methanobacteriota</taxon>
        <taxon>Stenosarchaea group</taxon>
        <taxon>Halobacteria</taxon>
        <taxon>Halobacteriales</taxon>
        <taxon>Haloferacaceae</taxon>
        <taxon>Natronocalculus</taxon>
    </lineage>
</organism>
<sequence>MSALNAPPTELEPVSWGPVRYIRLYSVCLGIAVASLVAIAAVAILAVPAIVSDGISPSTVLLVGVLFLVGGPASALYLISGYRNVSSQRQREIRQWIRQHISGVSTLSPLWVTIGGSGILILTWGVLDAPWLLISGSPLTVGLFLGIVFFASTGTTYTIDPNPDKPVCTVSTATRDRSNTRRLDGLCGFRRISTPCCVLFLLRSRGSAWIASPYLFVVPHATADAVEAALATIVETNTVERADRVTRGILFVLGALFLFLLGGIWLLTNEVFVLFLLGSILGLFGVLLIVLSFRI</sequence>
<protein>
    <submittedName>
        <fullName evidence="2">Uncharacterized protein</fullName>
    </submittedName>
</protein>
<evidence type="ECO:0000313" key="3">
    <source>
        <dbReference type="Proteomes" id="UP001203207"/>
    </source>
</evidence>
<feature type="transmembrane region" description="Helical" evidence="1">
    <location>
        <begin position="59"/>
        <end position="80"/>
    </location>
</feature>